<dbReference type="InterPro" id="IPR039605">
    <property type="entry name" value="AHL"/>
</dbReference>
<proteinExistence type="predicted"/>
<keyword evidence="3" id="KW-1185">Reference proteome</keyword>
<evidence type="ECO:0000313" key="2">
    <source>
        <dbReference type="EMBL" id="CAH1423430.1"/>
    </source>
</evidence>
<keyword evidence="1" id="KW-0539">Nucleus</keyword>
<evidence type="ECO:0000256" key="1">
    <source>
        <dbReference type="RuleBase" id="RU367031"/>
    </source>
</evidence>
<dbReference type="PANTHER" id="PTHR31500:SF64">
    <property type="entry name" value="AT-HOOK MOTIF NUCLEAR-LOCALIZED PROTEIN 12-RELATED"/>
    <property type="match status" value="1"/>
</dbReference>
<evidence type="ECO:0000313" key="3">
    <source>
        <dbReference type="Proteomes" id="UP001157418"/>
    </source>
</evidence>
<gene>
    <name evidence="2" type="ORF">LVIROSA_LOCUS10707</name>
</gene>
<dbReference type="AlphaFoldDB" id="A0AAU9M9N5"/>
<comment type="caution">
    <text evidence="2">The sequence shown here is derived from an EMBL/GenBank/DDBJ whole genome shotgun (WGS) entry which is preliminary data.</text>
</comment>
<comment type="subcellular location">
    <subcellularLocation>
        <location evidence="1">Nucleus</location>
    </subcellularLocation>
</comment>
<comment type="domain">
    <text evidence="1">The PPC domain mediates interactions between AHL proteins.</text>
</comment>
<organism evidence="2 3">
    <name type="scientific">Lactuca virosa</name>
    <dbReference type="NCBI Taxonomy" id="75947"/>
    <lineage>
        <taxon>Eukaryota</taxon>
        <taxon>Viridiplantae</taxon>
        <taxon>Streptophyta</taxon>
        <taxon>Embryophyta</taxon>
        <taxon>Tracheophyta</taxon>
        <taxon>Spermatophyta</taxon>
        <taxon>Magnoliopsida</taxon>
        <taxon>eudicotyledons</taxon>
        <taxon>Gunneridae</taxon>
        <taxon>Pentapetalae</taxon>
        <taxon>asterids</taxon>
        <taxon>campanulids</taxon>
        <taxon>Asterales</taxon>
        <taxon>Asteraceae</taxon>
        <taxon>Cichorioideae</taxon>
        <taxon>Cichorieae</taxon>
        <taxon>Lactucinae</taxon>
        <taxon>Lactuca</taxon>
    </lineage>
</organism>
<reference evidence="2 3" key="1">
    <citation type="submission" date="2022-01" db="EMBL/GenBank/DDBJ databases">
        <authorList>
            <person name="Xiong W."/>
            <person name="Schranz E."/>
        </authorList>
    </citation>
    <scope>NUCLEOTIDE SEQUENCE [LARGE SCALE GENOMIC DNA]</scope>
</reference>
<comment type="function">
    <text evidence="1">Transcription factor that specifically binds AT-rich DNA sequences related to the nuclear matrix attachment regions (MARs).</text>
</comment>
<accession>A0AAU9M9N5</accession>
<dbReference type="PANTHER" id="PTHR31500">
    <property type="entry name" value="AT-HOOK MOTIF NUCLEAR-LOCALIZED PROTEIN 9"/>
    <property type="match status" value="1"/>
</dbReference>
<dbReference type="EMBL" id="CAKMRJ010001112">
    <property type="protein sequence ID" value="CAH1423430.1"/>
    <property type="molecule type" value="Genomic_DNA"/>
</dbReference>
<keyword evidence="1" id="KW-0238">DNA-binding</keyword>
<dbReference type="GO" id="GO:0003680">
    <property type="term" value="F:minor groove of adenine-thymine-rich DNA binding"/>
    <property type="evidence" value="ECO:0007669"/>
    <property type="project" value="UniProtKB-UniRule"/>
</dbReference>
<sequence length="145" mass="15799">MNNSAGVAFTHFIIIVSIGEDVVDKISTFSQPRTRDMCIMSGSSYLPSENDDLHNRTGGLNILLCTGDGNVIGGVIGGALVASTLVQIVVCSFVYGVGNNVNLKVNVKTESTLTYDSQEFVEKPVVVPWQTTYTKWCEKLCWIVF</sequence>
<name>A0AAU9M9N5_9ASTR</name>
<keyword evidence="1" id="KW-0804">Transcription</keyword>
<dbReference type="GO" id="GO:0005634">
    <property type="term" value="C:nucleus"/>
    <property type="evidence" value="ECO:0007669"/>
    <property type="project" value="UniProtKB-SubCell"/>
</dbReference>
<dbReference type="SUPFAM" id="SSF117856">
    <property type="entry name" value="AF0104/ALDC/Ptd012-like"/>
    <property type="match status" value="1"/>
</dbReference>
<protein>
    <recommendedName>
        <fullName evidence="1">AT-hook motif nuclear-localized protein</fullName>
    </recommendedName>
</protein>
<keyword evidence="1" id="KW-0805">Transcription regulation</keyword>
<dbReference type="Proteomes" id="UP001157418">
    <property type="component" value="Unassembled WGS sequence"/>
</dbReference>